<evidence type="ECO:0000256" key="11">
    <source>
        <dbReference type="ARBA" id="ARBA00044561"/>
    </source>
</evidence>
<comment type="subcellular location">
    <subcellularLocation>
        <location evidence="1">Cell membrane</location>
        <topology evidence="1">Lipid-anchor</topology>
        <topology evidence="1">GPI-anchor</topology>
        <orientation evidence="1">Extracellular side</orientation>
    </subcellularLocation>
    <subcellularLocation>
        <location evidence="9">Membrane raft</location>
        <topology evidence="9">Lipid-anchor</topology>
        <topology evidence="9">GPI-anchor</topology>
        <orientation evidence="9">Extracellular side</orientation>
    </subcellularLocation>
</comment>
<accession>A0AAV2TYT7</accession>
<dbReference type="PANTHER" id="PTHR33562">
    <property type="entry name" value="ATILLA, ISOFORM B-RELATED-RELATED"/>
    <property type="match status" value="1"/>
</dbReference>
<feature type="chain" id="PRO_5043977037" description="UPAR/Ly6 domain-containing protein qvr" evidence="15">
    <location>
        <begin position="20"/>
        <end position="161"/>
    </location>
</feature>
<dbReference type="Pfam" id="PF17064">
    <property type="entry name" value="QVR"/>
    <property type="match status" value="1"/>
</dbReference>
<comment type="caution">
    <text evidence="16">The sequence shown here is derived from an EMBL/GenBank/DDBJ whole genome shotgun (WGS) entry which is preliminary data.</text>
</comment>
<evidence type="ECO:0000313" key="16">
    <source>
        <dbReference type="EMBL" id="CAL5140053.1"/>
    </source>
</evidence>
<keyword evidence="7" id="KW-0325">Glycoprotein</keyword>
<dbReference type="GO" id="GO:0030431">
    <property type="term" value="P:sleep"/>
    <property type="evidence" value="ECO:0007669"/>
    <property type="project" value="InterPro"/>
</dbReference>
<keyword evidence="4 15" id="KW-0732">Signal</keyword>
<evidence type="ECO:0000256" key="10">
    <source>
        <dbReference type="ARBA" id="ARBA00044524"/>
    </source>
</evidence>
<dbReference type="GO" id="GO:0032222">
    <property type="term" value="P:regulation of synaptic transmission, cholinergic"/>
    <property type="evidence" value="ECO:0007669"/>
    <property type="project" value="InterPro"/>
</dbReference>
<evidence type="ECO:0000256" key="3">
    <source>
        <dbReference type="ARBA" id="ARBA00022475"/>
    </source>
</evidence>
<dbReference type="CDD" id="cd23595">
    <property type="entry name" value="TFP_LU_ECD_Qvr"/>
    <property type="match status" value="1"/>
</dbReference>
<sequence length="161" mass="18365">MDPLKILIILVYTAQTTLRASVAAGDPDHCPVKRNFFGKRSSIQQIKCYSCNTMYNPECNDPFRRRNQAPASVPLVDCNEYCFKWAFKTPDGRRQLARNCSTSLNVKMEKYLVCITESRSDVGFLCFCNKDKCNKADIIQLSHTLTILCFLLLFASFWASP</sequence>
<comment type="function">
    <text evidence="12">Bifunctional regulator of neuronal activity in the mushroom body, and possibly other regions of the brain, that acts as a signaling molecule required for homeostatic regulation of sleep under normal conditions and after sleep deprivation. Reduces neuronal excitability by enhancing Sh/shaker K(+) channel activity; possibly by stabilizing Sh/shaker to increase protein levels, accelerating its activation kinetics, slowing C-type inactivation and enhancing recovery from inactivation. Specifically affects the A-type K(+) current. Antagonizes nicotinic acetylcholine receptors (nAChRs) to reduce synaptic transmission, possibly by preventing their localization to the cell surface. Required for regulation of neuromuscular excitability and plasticity at neuromuscular junctions.</text>
</comment>
<dbReference type="InterPro" id="IPR031424">
    <property type="entry name" value="QVR-like"/>
</dbReference>
<dbReference type="GO" id="GO:0005886">
    <property type="term" value="C:plasma membrane"/>
    <property type="evidence" value="ECO:0007669"/>
    <property type="project" value="UniProtKB-SubCell"/>
</dbReference>
<evidence type="ECO:0000256" key="7">
    <source>
        <dbReference type="ARBA" id="ARBA00023180"/>
    </source>
</evidence>
<evidence type="ECO:0000256" key="2">
    <source>
        <dbReference type="ARBA" id="ARBA00010522"/>
    </source>
</evidence>
<dbReference type="EMBL" id="CAXLJL010000689">
    <property type="protein sequence ID" value="CAL5140053.1"/>
    <property type="molecule type" value="Genomic_DNA"/>
</dbReference>
<comment type="subunit">
    <text evidence="13">Interacts (via loop 2 of the three-fingered Ly-6 domain) with Sh/shaker; this interaction may stabilize both components of the complex and may be required for targeting or retention of Sh/shaker to neural cell projections. Interacts (via loop 2 of the three-fingered Ly-6 domain) with nAChRalpha3 and potentially other nicotinic acetylcholine receptors; this interaction is required for antagonism of nicotinic acetylcholine receptors.</text>
</comment>
<evidence type="ECO:0000256" key="4">
    <source>
        <dbReference type="ARBA" id="ARBA00022729"/>
    </source>
</evidence>
<evidence type="ECO:0000256" key="9">
    <source>
        <dbReference type="ARBA" id="ARBA00044499"/>
    </source>
</evidence>
<evidence type="ECO:0000256" key="13">
    <source>
        <dbReference type="ARBA" id="ARBA00046769"/>
    </source>
</evidence>
<gene>
    <name evidence="16" type="ORF">CDAUBV1_LOCUS15223</name>
</gene>
<dbReference type="PANTHER" id="PTHR33562:SF31">
    <property type="entry name" value="PROTEIN QUIVER"/>
    <property type="match status" value="1"/>
</dbReference>
<evidence type="ECO:0000256" key="5">
    <source>
        <dbReference type="ARBA" id="ARBA00023108"/>
    </source>
</evidence>
<feature type="transmembrane region" description="Helical" evidence="14">
    <location>
        <begin position="138"/>
        <end position="159"/>
    </location>
</feature>
<evidence type="ECO:0000256" key="8">
    <source>
        <dbReference type="ARBA" id="ARBA00031037"/>
    </source>
</evidence>
<evidence type="ECO:0000256" key="12">
    <source>
        <dbReference type="ARBA" id="ARBA00045788"/>
    </source>
</evidence>
<dbReference type="InterPro" id="IPR050975">
    <property type="entry name" value="Sleep_regulator"/>
</dbReference>
<feature type="signal peptide" evidence="15">
    <location>
        <begin position="1"/>
        <end position="19"/>
    </location>
</feature>
<keyword evidence="6" id="KW-1015">Disulfide bond</keyword>
<keyword evidence="3" id="KW-1003">Cell membrane</keyword>
<protein>
    <recommendedName>
        <fullName evidence="10">UPAR/Ly6 domain-containing protein qvr</fullName>
    </recommendedName>
    <alternativeName>
        <fullName evidence="11">Protein quiver</fullName>
    </alternativeName>
    <alternativeName>
        <fullName evidence="8">Protein sleepless</fullName>
    </alternativeName>
</protein>
<dbReference type="GO" id="GO:0048511">
    <property type="term" value="P:rhythmic process"/>
    <property type="evidence" value="ECO:0007669"/>
    <property type="project" value="UniProtKB-KW"/>
</dbReference>
<dbReference type="GO" id="GO:0045121">
    <property type="term" value="C:membrane raft"/>
    <property type="evidence" value="ECO:0007669"/>
    <property type="project" value="UniProtKB-SubCell"/>
</dbReference>
<reference evidence="16" key="1">
    <citation type="submission" date="2024-06" db="EMBL/GenBank/DDBJ databases">
        <authorList>
            <person name="Liu X."/>
            <person name="Lenzi L."/>
            <person name="Haldenby T S."/>
            <person name="Uol C."/>
        </authorList>
    </citation>
    <scope>NUCLEOTIDE SEQUENCE</scope>
</reference>
<keyword evidence="14" id="KW-0472">Membrane</keyword>
<comment type="similarity">
    <text evidence="2">Belongs to the quiver family.</text>
</comment>
<keyword evidence="5" id="KW-0090">Biological rhythms</keyword>
<evidence type="ECO:0000256" key="6">
    <source>
        <dbReference type="ARBA" id="ARBA00023157"/>
    </source>
</evidence>
<keyword evidence="14" id="KW-1133">Transmembrane helix</keyword>
<evidence type="ECO:0000256" key="15">
    <source>
        <dbReference type="SAM" id="SignalP"/>
    </source>
</evidence>
<evidence type="ECO:0000256" key="1">
    <source>
        <dbReference type="ARBA" id="ARBA00004471"/>
    </source>
</evidence>
<proteinExistence type="inferred from homology"/>
<evidence type="ECO:0000313" key="17">
    <source>
        <dbReference type="Proteomes" id="UP001497525"/>
    </source>
</evidence>
<dbReference type="AlphaFoldDB" id="A0AAV2TYT7"/>
<name>A0AAV2TYT7_CALDB</name>
<organism evidence="16 17">
    <name type="scientific">Calicophoron daubneyi</name>
    <name type="common">Rumen fluke</name>
    <name type="synonym">Paramphistomum daubneyi</name>
    <dbReference type="NCBI Taxonomy" id="300641"/>
    <lineage>
        <taxon>Eukaryota</taxon>
        <taxon>Metazoa</taxon>
        <taxon>Spiralia</taxon>
        <taxon>Lophotrochozoa</taxon>
        <taxon>Platyhelminthes</taxon>
        <taxon>Trematoda</taxon>
        <taxon>Digenea</taxon>
        <taxon>Plagiorchiida</taxon>
        <taxon>Pronocephalata</taxon>
        <taxon>Paramphistomoidea</taxon>
        <taxon>Paramphistomidae</taxon>
        <taxon>Calicophoron</taxon>
    </lineage>
</organism>
<keyword evidence="14" id="KW-0812">Transmembrane</keyword>
<evidence type="ECO:0000256" key="14">
    <source>
        <dbReference type="SAM" id="Phobius"/>
    </source>
</evidence>
<dbReference type="Proteomes" id="UP001497525">
    <property type="component" value="Unassembled WGS sequence"/>
</dbReference>